<evidence type="ECO:0000313" key="4">
    <source>
        <dbReference type="EMBL" id="MFB8753336.1"/>
    </source>
</evidence>
<dbReference type="EMBL" id="JAYMRR010000025">
    <property type="protein sequence ID" value="MFB8753336.1"/>
    <property type="molecule type" value="Genomic_DNA"/>
</dbReference>
<evidence type="ECO:0000259" key="3">
    <source>
        <dbReference type="Pfam" id="PF18062"/>
    </source>
</evidence>
<dbReference type="GO" id="GO:0016787">
    <property type="term" value="F:hydrolase activity"/>
    <property type="evidence" value="ECO:0007669"/>
    <property type="project" value="UniProtKB-KW"/>
</dbReference>
<evidence type="ECO:0000256" key="1">
    <source>
        <dbReference type="SAM" id="MobiDB-lite"/>
    </source>
</evidence>
<dbReference type="Gene3D" id="2.30.280.20">
    <property type="match status" value="1"/>
</dbReference>
<gene>
    <name evidence="4" type="ORF">VSS30_31395</name>
</gene>
<keyword evidence="4" id="KW-0540">Nuclease</keyword>
<dbReference type="Proteomes" id="UP001585018">
    <property type="component" value="Unassembled WGS sequence"/>
</dbReference>
<comment type="caution">
    <text evidence="4">The sequence shown here is derived from an EMBL/GenBank/DDBJ whole genome shotgun (WGS) entry which is preliminary data.</text>
</comment>
<organism evidence="4 5">
    <name type="scientific">Streptomyces parvulus</name>
    <dbReference type="NCBI Taxonomy" id="146923"/>
    <lineage>
        <taxon>Bacteria</taxon>
        <taxon>Bacillati</taxon>
        <taxon>Actinomycetota</taxon>
        <taxon>Actinomycetes</taxon>
        <taxon>Kitasatosporales</taxon>
        <taxon>Streptomycetaceae</taxon>
        <taxon>Streptomyces</taxon>
    </lineage>
</organism>
<dbReference type="Pfam" id="PF04471">
    <property type="entry name" value="Mrr_cat"/>
    <property type="match status" value="1"/>
</dbReference>
<keyword evidence="5" id="KW-1185">Reference proteome</keyword>
<evidence type="ECO:0000259" key="2">
    <source>
        <dbReference type="Pfam" id="PF04471"/>
    </source>
</evidence>
<dbReference type="Pfam" id="PF18062">
    <property type="entry name" value="RE_AspBHI_N"/>
    <property type="match status" value="1"/>
</dbReference>
<feature type="domain" description="Restriction endonuclease AspBHI N-terminal" evidence="3">
    <location>
        <begin position="13"/>
        <end position="201"/>
    </location>
</feature>
<name>A0ABV5DLC3_9ACTN</name>
<dbReference type="InterPro" id="IPR007560">
    <property type="entry name" value="Restrct_endonuc_IV_Mrr"/>
</dbReference>
<proteinExistence type="predicted"/>
<dbReference type="InterPro" id="IPR041409">
    <property type="entry name" value="RE_AspBHI_N"/>
</dbReference>
<dbReference type="Gene3D" id="3.40.1350.10">
    <property type="match status" value="1"/>
</dbReference>
<feature type="domain" description="Restriction endonuclease type IV Mrr" evidence="2">
    <location>
        <begin position="244"/>
        <end position="357"/>
    </location>
</feature>
<dbReference type="EC" id="3.1.21.-" evidence="4"/>
<dbReference type="RefSeq" id="WP_376720025.1">
    <property type="nucleotide sequence ID" value="NZ_JAYMRR010000025.1"/>
</dbReference>
<reference evidence="4 5" key="1">
    <citation type="submission" date="2024-01" db="EMBL/GenBank/DDBJ databases">
        <title>Genome mining of biosynthetic gene clusters to explore secondary metabolites of Streptomyces sp.</title>
        <authorList>
            <person name="Baig A."/>
            <person name="Ajitkumar Shintre N."/>
            <person name="Kumar H."/>
            <person name="Anbarasu A."/>
            <person name="Ramaiah S."/>
        </authorList>
    </citation>
    <scope>NUCLEOTIDE SEQUENCE [LARGE SCALE GENOMIC DNA]</scope>
    <source>
        <strain evidence="4 5">A03</strain>
    </source>
</reference>
<keyword evidence="4" id="KW-0255">Endonuclease</keyword>
<evidence type="ECO:0000313" key="5">
    <source>
        <dbReference type="Proteomes" id="UP001585018"/>
    </source>
</evidence>
<protein>
    <submittedName>
        <fullName evidence="4">Restriction endonuclease</fullName>
        <ecNumber evidence="4">3.1.21.-</ecNumber>
    </submittedName>
</protein>
<feature type="region of interest" description="Disordered" evidence="1">
    <location>
        <begin position="1"/>
        <end position="24"/>
    </location>
</feature>
<keyword evidence="4" id="KW-0378">Hydrolase</keyword>
<dbReference type="GO" id="GO:0004519">
    <property type="term" value="F:endonuclease activity"/>
    <property type="evidence" value="ECO:0007669"/>
    <property type="project" value="UniProtKB-KW"/>
</dbReference>
<accession>A0ABV5DLC3</accession>
<dbReference type="InterPro" id="IPR011856">
    <property type="entry name" value="tRNA_endonuc-like_dom_sf"/>
</dbReference>
<sequence>MVDAVYAGGTRGHSGDDPIGKLLPGTGNQGGFRYAGSPVKGTVRLAVLYTSGGAVDWPDHLDTETGTFTYYGDNRTPGKGLHETPRKGNVLLRDAFALSHGSAQERASGVPPFLLFEKAAPGRAVRFRGLLAPGGPTLAPDDELSAIWRTTGAQRFQNYRSRFTVLDQARISRAWLRHVLAGDNPLEGECPEVWRTWVESRVYQPLLAPATTVIRPAAQQLPDDRTGRAMLAEIREYFRGRETDFEACAVAVWRLIAPATGTVDVTRPSRDGGRDAVGSYILGPPTAPISIDFALEAKCYEPDNSVGVREVSRLISRIRHRNFGVLVTTSHFNRQVQSEVHEDGHPIALVCGRDITDALRQHGRTTPAAVREWLQQSFPHAR</sequence>